<dbReference type="PANTHER" id="PTHR24148:SF64">
    <property type="entry name" value="HETEROKARYON INCOMPATIBILITY DOMAIN-CONTAINING PROTEIN"/>
    <property type="match status" value="1"/>
</dbReference>
<feature type="domain" description="Heterokaryon incompatibility" evidence="2">
    <location>
        <begin position="104"/>
        <end position="320"/>
    </location>
</feature>
<dbReference type="Proteomes" id="UP001286456">
    <property type="component" value="Unassembled WGS sequence"/>
</dbReference>
<reference evidence="3" key="2">
    <citation type="submission" date="2023-06" db="EMBL/GenBank/DDBJ databases">
        <authorList>
            <consortium name="Lawrence Berkeley National Laboratory"/>
            <person name="Haridas S."/>
            <person name="Hensen N."/>
            <person name="Bonometti L."/>
            <person name="Westerberg I."/>
            <person name="Brannstrom I.O."/>
            <person name="Guillou S."/>
            <person name="Cros-Aarteil S."/>
            <person name="Calhoun S."/>
            <person name="Kuo A."/>
            <person name="Mondo S."/>
            <person name="Pangilinan J."/>
            <person name="Riley R."/>
            <person name="Labutti K."/>
            <person name="Andreopoulos B."/>
            <person name="Lipzen A."/>
            <person name="Chen C."/>
            <person name="Yanf M."/>
            <person name="Daum C."/>
            <person name="Ng V."/>
            <person name="Clum A."/>
            <person name="Steindorff A."/>
            <person name="Ohm R."/>
            <person name="Martin F."/>
            <person name="Silar P."/>
            <person name="Natvig D."/>
            <person name="Lalanne C."/>
            <person name="Gautier V."/>
            <person name="Ament-Velasquez S.L."/>
            <person name="Kruys A."/>
            <person name="Hutchinson M.I."/>
            <person name="Powell A.J."/>
            <person name="Barry K."/>
            <person name="Miller A.N."/>
            <person name="Grigoriev I.V."/>
            <person name="Debuchy R."/>
            <person name="Gladieux P."/>
            <person name="Thoren M.H."/>
            <person name="Johannesson H."/>
        </authorList>
    </citation>
    <scope>NUCLEOTIDE SEQUENCE</scope>
    <source>
        <strain evidence="3">SMH4131-1</strain>
    </source>
</reference>
<protein>
    <submittedName>
        <fullName evidence="3">Heterokaryon incompatibility protein-domain-containing protein</fullName>
    </submittedName>
</protein>
<dbReference type="InterPro" id="IPR052895">
    <property type="entry name" value="HetReg/Transcr_Mod"/>
</dbReference>
<evidence type="ECO:0000259" key="2">
    <source>
        <dbReference type="Pfam" id="PF06985"/>
    </source>
</evidence>
<dbReference type="PANTHER" id="PTHR24148">
    <property type="entry name" value="ANKYRIN REPEAT DOMAIN-CONTAINING PROTEIN 39 HOMOLOG-RELATED"/>
    <property type="match status" value="1"/>
</dbReference>
<evidence type="ECO:0000313" key="4">
    <source>
        <dbReference type="Proteomes" id="UP001286456"/>
    </source>
</evidence>
<proteinExistence type="predicted"/>
<evidence type="ECO:0000313" key="3">
    <source>
        <dbReference type="EMBL" id="KAK3319685.1"/>
    </source>
</evidence>
<dbReference type="InterPro" id="IPR010730">
    <property type="entry name" value="HET"/>
</dbReference>
<sequence>MCTPSPSPYSPLPSQTSIRILILEPSSSPDEEITCHLAPIDLDADHALFPSPRPMECPVEFYGSVLPGTRRRKVFQISSDIYIPDDDDFDPLNDPLKLHPFQRYTALSYVWGDPADPCHVFLEGDGTTARFPVTRNLHQALRSLRRSGEGVRLWVDALCINQEDYEEKRVQIALMRRLYRQAEEVVAFVPLAREDSDNVAELVQKIWESRELFLEAQAQREEQGEGVEEAGDAEESEVSLTSWALPEAREPVERVVWEKEDVGTDSEAIGFKYAFGDANGNDSTLYLEGYSLPSAESPLWVSWRRFFSSPYFRRIWILQEFAMAKKLTFDFGHRIMITSKGIMGACAAIKKFSGAKNAEYMRRDADDVPLDEGRQAFTGLQLAWSMFAERLSAEAGLPPKDLATMLHTGRHFLATDPRDKVYAVLGLAEDGGLFAESVRYEPEETHVMTFIRFARLLVEQGHGFQVLLQAGIGGSQARDEGLPSWVPVSSDPRMEGVGPDFVAKQS</sequence>
<keyword evidence="4" id="KW-1185">Reference proteome</keyword>
<dbReference type="EMBL" id="JAUEPO010000006">
    <property type="protein sequence ID" value="KAK3319685.1"/>
    <property type="molecule type" value="Genomic_DNA"/>
</dbReference>
<comment type="caution">
    <text evidence="3">The sequence shown here is derived from an EMBL/GenBank/DDBJ whole genome shotgun (WGS) entry which is preliminary data.</text>
</comment>
<name>A0AAE0M5F7_9PEZI</name>
<organism evidence="3 4">
    <name type="scientific">Cercophora scortea</name>
    <dbReference type="NCBI Taxonomy" id="314031"/>
    <lineage>
        <taxon>Eukaryota</taxon>
        <taxon>Fungi</taxon>
        <taxon>Dikarya</taxon>
        <taxon>Ascomycota</taxon>
        <taxon>Pezizomycotina</taxon>
        <taxon>Sordariomycetes</taxon>
        <taxon>Sordariomycetidae</taxon>
        <taxon>Sordariales</taxon>
        <taxon>Lasiosphaeriaceae</taxon>
        <taxon>Cercophora</taxon>
    </lineage>
</organism>
<dbReference type="Pfam" id="PF06985">
    <property type="entry name" value="HET"/>
    <property type="match status" value="1"/>
</dbReference>
<gene>
    <name evidence="3" type="ORF">B0T19DRAFT_270468</name>
</gene>
<feature type="region of interest" description="Disordered" evidence="1">
    <location>
        <begin position="475"/>
        <end position="506"/>
    </location>
</feature>
<reference evidence="3" key="1">
    <citation type="journal article" date="2023" name="Mol. Phylogenet. Evol.">
        <title>Genome-scale phylogeny and comparative genomics of the fungal order Sordariales.</title>
        <authorList>
            <person name="Hensen N."/>
            <person name="Bonometti L."/>
            <person name="Westerberg I."/>
            <person name="Brannstrom I.O."/>
            <person name="Guillou S."/>
            <person name="Cros-Aarteil S."/>
            <person name="Calhoun S."/>
            <person name="Haridas S."/>
            <person name="Kuo A."/>
            <person name="Mondo S."/>
            <person name="Pangilinan J."/>
            <person name="Riley R."/>
            <person name="LaButti K."/>
            <person name="Andreopoulos B."/>
            <person name="Lipzen A."/>
            <person name="Chen C."/>
            <person name="Yan M."/>
            <person name="Daum C."/>
            <person name="Ng V."/>
            <person name="Clum A."/>
            <person name="Steindorff A."/>
            <person name="Ohm R.A."/>
            <person name="Martin F."/>
            <person name="Silar P."/>
            <person name="Natvig D.O."/>
            <person name="Lalanne C."/>
            <person name="Gautier V."/>
            <person name="Ament-Velasquez S.L."/>
            <person name="Kruys A."/>
            <person name="Hutchinson M.I."/>
            <person name="Powell A.J."/>
            <person name="Barry K."/>
            <person name="Miller A.N."/>
            <person name="Grigoriev I.V."/>
            <person name="Debuchy R."/>
            <person name="Gladieux P."/>
            <person name="Hiltunen Thoren M."/>
            <person name="Johannesson H."/>
        </authorList>
    </citation>
    <scope>NUCLEOTIDE SEQUENCE</scope>
    <source>
        <strain evidence="3">SMH4131-1</strain>
    </source>
</reference>
<evidence type="ECO:0000256" key="1">
    <source>
        <dbReference type="SAM" id="MobiDB-lite"/>
    </source>
</evidence>
<accession>A0AAE0M5F7</accession>
<dbReference type="AlphaFoldDB" id="A0AAE0M5F7"/>